<dbReference type="AlphaFoldDB" id="A0A317SY41"/>
<gene>
    <name evidence="1" type="ORF">C7212DRAFT_355391</name>
</gene>
<protein>
    <submittedName>
        <fullName evidence="1">Uncharacterized protein</fullName>
    </submittedName>
</protein>
<evidence type="ECO:0000313" key="2">
    <source>
        <dbReference type="Proteomes" id="UP000246991"/>
    </source>
</evidence>
<dbReference type="EMBL" id="PYWC01000009">
    <property type="protein sequence ID" value="PWW79368.1"/>
    <property type="molecule type" value="Genomic_DNA"/>
</dbReference>
<dbReference type="OrthoDB" id="5427526at2759"/>
<evidence type="ECO:0000313" key="1">
    <source>
        <dbReference type="EMBL" id="PWW79368.1"/>
    </source>
</evidence>
<comment type="caution">
    <text evidence="1">The sequence shown here is derived from an EMBL/GenBank/DDBJ whole genome shotgun (WGS) entry which is preliminary data.</text>
</comment>
<proteinExistence type="predicted"/>
<sequence length="195" mass="21617">MTGVNMGEIGQIEKWAAWNKATRTGEVDGEIIPKPMEDLQELPLQSSLESRYTRLITAHTRTLRNLSLGVNLANAPLDDDTLDLLLLIIDLVLRPASSALAELASLHTLTLTLSLASRLSFLSDSLHMMRQSSMAANQKLQLERVERSRRWIGDGDWDAKCRNRTATNVCSEVTGEFEDVCRGNEGTLRAQVVLA</sequence>
<name>A0A317SY41_9PEZI</name>
<accession>A0A317SY41</accession>
<reference evidence="1 2" key="1">
    <citation type="submission" date="2018-03" db="EMBL/GenBank/DDBJ databases">
        <title>Genomes of Pezizomycetes fungi and the evolution of truffles.</title>
        <authorList>
            <person name="Murat C."/>
            <person name="Payen T."/>
            <person name="Noel B."/>
            <person name="Kuo A."/>
            <person name="Martin F.M."/>
        </authorList>
    </citation>
    <scope>NUCLEOTIDE SEQUENCE [LARGE SCALE GENOMIC DNA]</scope>
    <source>
        <strain evidence="1">091103-1</strain>
    </source>
</reference>
<keyword evidence="2" id="KW-1185">Reference proteome</keyword>
<dbReference type="Proteomes" id="UP000246991">
    <property type="component" value="Unassembled WGS sequence"/>
</dbReference>
<organism evidence="1 2">
    <name type="scientific">Tuber magnatum</name>
    <name type="common">white Piedmont truffle</name>
    <dbReference type="NCBI Taxonomy" id="42249"/>
    <lineage>
        <taxon>Eukaryota</taxon>
        <taxon>Fungi</taxon>
        <taxon>Dikarya</taxon>
        <taxon>Ascomycota</taxon>
        <taxon>Pezizomycotina</taxon>
        <taxon>Pezizomycetes</taxon>
        <taxon>Pezizales</taxon>
        <taxon>Tuberaceae</taxon>
        <taxon>Tuber</taxon>
    </lineage>
</organism>